<proteinExistence type="predicted"/>
<sequence length="186" mass="22392">MVGEIRYSSFHLVYGRDALTRVELTIDIYEMFVMKKSWTTEELLVYRALQIKNVSYELENVQVNWDEIREHWKLLHNQHCPDYKEKIDVNDLVLNITLDLNFRHWLYMVRKIGEHGQFYLAKLDGTELRDPFMRNRVKRLKSAYEITKKTEKTGRDLRDEGHGKSSLCHSKNKYMVYLVKKIDLDF</sequence>
<comment type="caution">
    <text evidence="1">The sequence shown here is derived from an EMBL/GenBank/DDBJ whole genome shotgun (WGS) entry which is preliminary data.</text>
</comment>
<accession>A0A397W4M9</accession>
<keyword evidence="2" id="KW-1185">Reference proteome</keyword>
<dbReference type="OrthoDB" id="10409063at2759"/>
<reference evidence="1 2" key="1">
    <citation type="submission" date="2018-06" db="EMBL/GenBank/DDBJ databases">
        <title>Comparative genomics reveals the genomic features of Rhizophagus irregularis, R. cerebriforme, R. diaphanum and Gigaspora rosea, and their symbiotic lifestyle signature.</title>
        <authorList>
            <person name="Morin E."/>
            <person name="San Clemente H."/>
            <person name="Chen E.C.H."/>
            <person name="De La Providencia I."/>
            <person name="Hainaut M."/>
            <person name="Kuo A."/>
            <person name="Kohler A."/>
            <person name="Murat C."/>
            <person name="Tang N."/>
            <person name="Roy S."/>
            <person name="Loubradou J."/>
            <person name="Henrissat B."/>
            <person name="Grigoriev I.V."/>
            <person name="Corradi N."/>
            <person name="Roux C."/>
            <person name="Martin F.M."/>
        </authorList>
    </citation>
    <scope>NUCLEOTIDE SEQUENCE [LARGE SCALE GENOMIC DNA]</scope>
    <source>
        <strain evidence="1 2">DAOM 194757</strain>
    </source>
</reference>
<name>A0A397W4M9_9GLOM</name>
<evidence type="ECO:0000313" key="2">
    <source>
        <dbReference type="Proteomes" id="UP000266673"/>
    </source>
</evidence>
<gene>
    <name evidence="1" type="ORF">C2G38_2163535</name>
</gene>
<dbReference type="EMBL" id="QKWP01000138">
    <property type="protein sequence ID" value="RIB26346.1"/>
    <property type="molecule type" value="Genomic_DNA"/>
</dbReference>
<dbReference type="Proteomes" id="UP000266673">
    <property type="component" value="Unassembled WGS sequence"/>
</dbReference>
<dbReference type="AlphaFoldDB" id="A0A397W4M9"/>
<protein>
    <submittedName>
        <fullName evidence="1">Uncharacterized protein</fullName>
    </submittedName>
</protein>
<evidence type="ECO:0000313" key="1">
    <source>
        <dbReference type="EMBL" id="RIB26346.1"/>
    </source>
</evidence>
<organism evidence="1 2">
    <name type="scientific">Gigaspora rosea</name>
    <dbReference type="NCBI Taxonomy" id="44941"/>
    <lineage>
        <taxon>Eukaryota</taxon>
        <taxon>Fungi</taxon>
        <taxon>Fungi incertae sedis</taxon>
        <taxon>Mucoromycota</taxon>
        <taxon>Glomeromycotina</taxon>
        <taxon>Glomeromycetes</taxon>
        <taxon>Diversisporales</taxon>
        <taxon>Gigasporaceae</taxon>
        <taxon>Gigaspora</taxon>
    </lineage>
</organism>